<proteinExistence type="predicted"/>
<dbReference type="STRING" id="1077675.BCR22_12195"/>
<evidence type="ECO:0000313" key="1">
    <source>
        <dbReference type="EMBL" id="PZL70881.1"/>
    </source>
</evidence>
<comment type="caution">
    <text evidence="1">The sequence shown here is derived from an EMBL/GenBank/DDBJ whole genome shotgun (WGS) entry which is preliminary data.</text>
</comment>
<organism evidence="1 2">
    <name type="scientific">Enterococcus plantarum</name>
    <dbReference type="NCBI Taxonomy" id="1077675"/>
    <lineage>
        <taxon>Bacteria</taxon>
        <taxon>Bacillati</taxon>
        <taxon>Bacillota</taxon>
        <taxon>Bacilli</taxon>
        <taxon>Lactobacillales</taxon>
        <taxon>Enterococcaceae</taxon>
        <taxon>Enterococcus</taxon>
    </lineage>
</organism>
<accession>A0A2W3YTD9</accession>
<sequence length="741" mass="83091">MKKQRQKLKSKKKKMSLFLLLVLFVISGYLFVGQGDLKASTVVTKRDFRLKAENRWSGLDKKSYADLEWDSIKDLSKSGYQLYQSEDGKSWSVRSLNYGKPIKVLNIYPDIAGSNTLKSWMDGLNLKNSSGEKLINVKAVSQNNYGTNPNGYLKDAKSEFQYDVIMFGSWDYNNHLDISVTAKNATQEFIDSGRGVLFGHDTITPNDRGHTNFNSFAGQLGFKLQAKSFQIGSTNVKITNNGYLMKYPYELQNDMELKIPLTHTWGQGILPNSKTTKWLEFEAPFNWDKPGDGSADPTFYLATTNNLGMIQTGHSNGTSTSDERKIIANTLYNLAQVSFETTAQDQTVKDDRAPALANAVQKPGGSVDNFDIEIDSMDQGKEYQWYIEADTISSGLKKSDVVKETIMSNIAGYFYKIDNSATSTLAGTVEGYKDEFGRIGSSKYDIYVAPTGSTNPADPNYDPTQDANLVDYDTKGTISGINGITDLEKYIHIVSVDRSNNVSKVKTIQIKDLMNEFRVFEKYFDTEGTQLQADSYQDIPKDSNYEKIVMNIDNYVIDSYKIDAGTDVATGPDAKVSIEKVNKNYTVTYYYNKLIQLNVRQMIVSGNSEVISPSDGYVQIDNGKIDKNSNLFNLAVTSGKDGEDIDYSSVKLAKSGVHHQLLVTLMVPEYYRFSGYIATTSDVPHDRKVKRDGEIKLDITEDTNYWLTIYVEPTVDSTISPTPYSWNYKENQLGKIENSGQ</sequence>
<dbReference type="RefSeq" id="WP_111248542.1">
    <property type="nucleotide sequence ID" value="NZ_PIEU01000111.1"/>
</dbReference>
<dbReference type="EMBL" id="PIEU01000111">
    <property type="protein sequence ID" value="PZL70881.1"/>
    <property type="molecule type" value="Genomic_DNA"/>
</dbReference>
<gene>
    <name evidence="1" type="ORF">CI088_13410</name>
</gene>
<name>A0A2W3YTD9_9ENTE</name>
<evidence type="ECO:0008006" key="3">
    <source>
        <dbReference type="Google" id="ProtNLM"/>
    </source>
</evidence>
<keyword evidence="2" id="KW-1185">Reference proteome</keyword>
<reference evidence="1 2" key="1">
    <citation type="submission" date="2017-11" db="EMBL/GenBank/DDBJ databases">
        <title>Draft genome sequence of Enterococcus plantarum TRW2 strain isolated from lettuce.</title>
        <authorList>
            <person name="Kim E.B."/>
            <person name="Marco M.L."/>
            <person name="Williams T.R."/>
            <person name="You I.H."/>
        </authorList>
    </citation>
    <scope>NUCLEOTIDE SEQUENCE [LARGE SCALE GENOMIC DNA]</scope>
    <source>
        <strain evidence="1 2">TRW2</strain>
    </source>
</reference>
<dbReference type="Proteomes" id="UP000249828">
    <property type="component" value="Unassembled WGS sequence"/>
</dbReference>
<protein>
    <recommendedName>
        <fullName evidence="3">DUF5057 domain-containing protein</fullName>
    </recommendedName>
</protein>
<dbReference type="AlphaFoldDB" id="A0A2W3YTD9"/>
<evidence type="ECO:0000313" key="2">
    <source>
        <dbReference type="Proteomes" id="UP000249828"/>
    </source>
</evidence>